<dbReference type="PANTHER" id="PTHR11705:SF140">
    <property type="entry name" value="FI02848P-RELATED"/>
    <property type="match status" value="1"/>
</dbReference>
<protein>
    <recommendedName>
        <fullName evidence="4">Peptidase M14 domain-containing protein</fullName>
    </recommendedName>
</protein>
<reference evidence="5" key="1">
    <citation type="journal article" date="2016" name="Insect Biochem. Mol. Biol.">
        <title>Multifaceted biological insights from a draft genome sequence of the tobacco hornworm moth, Manduca sexta.</title>
        <authorList>
            <person name="Kanost M.R."/>
            <person name="Arrese E.L."/>
            <person name="Cao X."/>
            <person name="Chen Y.R."/>
            <person name="Chellapilla S."/>
            <person name="Goldsmith M.R."/>
            <person name="Grosse-Wilde E."/>
            <person name="Heckel D.G."/>
            <person name="Herndon N."/>
            <person name="Jiang H."/>
            <person name="Papanicolaou A."/>
            <person name="Qu J."/>
            <person name="Soulages J.L."/>
            <person name="Vogel H."/>
            <person name="Walters J."/>
            <person name="Waterhouse R.M."/>
            <person name="Ahn S.J."/>
            <person name="Almeida F.C."/>
            <person name="An C."/>
            <person name="Aqrawi P."/>
            <person name="Bretschneider A."/>
            <person name="Bryant W.B."/>
            <person name="Bucks S."/>
            <person name="Chao H."/>
            <person name="Chevignon G."/>
            <person name="Christen J.M."/>
            <person name="Clarke D.F."/>
            <person name="Dittmer N.T."/>
            <person name="Ferguson L.C.F."/>
            <person name="Garavelou S."/>
            <person name="Gordon K.H.J."/>
            <person name="Gunaratna R.T."/>
            <person name="Han Y."/>
            <person name="Hauser F."/>
            <person name="He Y."/>
            <person name="Heidel-Fischer H."/>
            <person name="Hirsh A."/>
            <person name="Hu Y."/>
            <person name="Jiang H."/>
            <person name="Kalra D."/>
            <person name="Klinner C."/>
            <person name="Konig C."/>
            <person name="Kovar C."/>
            <person name="Kroll A.R."/>
            <person name="Kuwar S.S."/>
            <person name="Lee S.L."/>
            <person name="Lehman R."/>
            <person name="Li K."/>
            <person name="Li Z."/>
            <person name="Liang H."/>
            <person name="Lovelace S."/>
            <person name="Lu Z."/>
            <person name="Mansfield J.H."/>
            <person name="McCulloch K.J."/>
            <person name="Mathew T."/>
            <person name="Morton B."/>
            <person name="Muzny D.M."/>
            <person name="Neunemann D."/>
            <person name="Ongeri F."/>
            <person name="Pauchet Y."/>
            <person name="Pu L.L."/>
            <person name="Pyrousis I."/>
            <person name="Rao X.J."/>
            <person name="Redding A."/>
            <person name="Roesel C."/>
            <person name="Sanchez-Gracia A."/>
            <person name="Schaack S."/>
            <person name="Shukla A."/>
            <person name="Tetreau G."/>
            <person name="Wang Y."/>
            <person name="Xiong G.H."/>
            <person name="Traut W."/>
            <person name="Walsh T.K."/>
            <person name="Worley K.C."/>
            <person name="Wu D."/>
            <person name="Wu W."/>
            <person name="Wu Y.Q."/>
            <person name="Zhang X."/>
            <person name="Zou Z."/>
            <person name="Zucker H."/>
            <person name="Briscoe A.D."/>
            <person name="Burmester T."/>
            <person name="Clem R.J."/>
            <person name="Feyereisen R."/>
            <person name="Grimmelikhuijzen C.J.P."/>
            <person name="Hamodrakas S.J."/>
            <person name="Hansson B.S."/>
            <person name="Huguet E."/>
            <person name="Jermiin L.S."/>
            <person name="Lan Q."/>
            <person name="Lehman H.K."/>
            <person name="Lorenzen M."/>
            <person name="Merzendorfer H."/>
            <person name="Michalopoulos I."/>
            <person name="Morton D.B."/>
            <person name="Muthukrishnan S."/>
            <person name="Oakeshott J.G."/>
            <person name="Palmer W."/>
            <person name="Park Y."/>
            <person name="Passarelli A.L."/>
            <person name="Rozas J."/>
            <person name="Schwartz L.M."/>
            <person name="Smith W."/>
            <person name="Southgate A."/>
            <person name="Vilcinskas A."/>
            <person name="Vogt R."/>
            <person name="Wang P."/>
            <person name="Werren J."/>
            <person name="Yu X.Q."/>
            <person name="Zhou J.J."/>
            <person name="Brown S.J."/>
            <person name="Scherer S.E."/>
            <person name="Richards S."/>
            <person name="Blissard G.W."/>
        </authorList>
    </citation>
    <scope>NUCLEOTIDE SEQUENCE</scope>
</reference>
<evidence type="ECO:0000259" key="4">
    <source>
        <dbReference type="PROSITE" id="PS52035"/>
    </source>
</evidence>
<dbReference type="PROSITE" id="PS52035">
    <property type="entry name" value="PEPTIDASE_M14"/>
    <property type="match status" value="1"/>
</dbReference>
<dbReference type="InterPro" id="IPR000834">
    <property type="entry name" value="Peptidase_M14"/>
</dbReference>
<name>A0A921Z002_MANSE</name>
<dbReference type="GO" id="GO:0004181">
    <property type="term" value="F:metallocarboxypeptidase activity"/>
    <property type="evidence" value="ECO:0007669"/>
    <property type="project" value="InterPro"/>
</dbReference>
<feature type="domain" description="Peptidase M14" evidence="4">
    <location>
        <begin position="1"/>
        <end position="178"/>
    </location>
</feature>
<dbReference type="AlphaFoldDB" id="A0A921Z002"/>
<accession>A0A921Z002</accession>
<dbReference type="GO" id="GO:0006508">
    <property type="term" value="P:proteolysis"/>
    <property type="evidence" value="ECO:0007669"/>
    <property type="project" value="InterPro"/>
</dbReference>
<keyword evidence="6" id="KW-1185">Reference proteome</keyword>
<evidence type="ECO:0000256" key="3">
    <source>
        <dbReference type="PROSITE-ProRule" id="PRU01379"/>
    </source>
</evidence>
<evidence type="ECO:0000313" key="5">
    <source>
        <dbReference type="EMBL" id="KAG6448463.1"/>
    </source>
</evidence>
<proteinExistence type="inferred from homology"/>
<dbReference type="EMBL" id="JH668358">
    <property type="protein sequence ID" value="KAG6448463.1"/>
    <property type="molecule type" value="Genomic_DNA"/>
</dbReference>
<sequence>MIGNICMGVDLNRNFDFNWGQASSNVVCMETFHGRGPFSEPETAIIRDILLEHSDRLELFLDIHSFGSMILYGWGTGVLPPNGLILHLVAVQMAHAIDAVKMSWNADYVVGNAALVLYQASGTAQDYGKVAGVELSYTYELPGFRFGLGLFGFLVDPDFIEQAGFETWEGIKVGARYVRDNYKAKRGL</sequence>
<evidence type="ECO:0000256" key="1">
    <source>
        <dbReference type="ARBA" id="ARBA00001947"/>
    </source>
</evidence>
<gene>
    <name evidence="5" type="ORF">O3G_MSEX005519</name>
</gene>
<dbReference type="PANTHER" id="PTHR11705">
    <property type="entry name" value="PROTEASE FAMILY M14 CARBOXYPEPTIDASE A,B"/>
    <property type="match status" value="1"/>
</dbReference>
<organism evidence="5 6">
    <name type="scientific">Manduca sexta</name>
    <name type="common">Tobacco hawkmoth</name>
    <name type="synonym">Tobacco hornworm</name>
    <dbReference type="NCBI Taxonomy" id="7130"/>
    <lineage>
        <taxon>Eukaryota</taxon>
        <taxon>Metazoa</taxon>
        <taxon>Ecdysozoa</taxon>
        <taxon>Arthropoda</taxon>
        <taxon>Hexapoda</taxon>
        <taxon>Insecta</taxon>
        <taxon>Pterygota</taxon>
        <taxon>Neoptera</taxon>
        <taxon>Endopterygota</taxon>
        <taxon>Lepidoptera</taxon>
        <taxon>Glossata</taxon>
        <taxon>Ditrysia</taxon>
        <taxon>Bombycoidea</taxon>
        <taxon>Sphingidae</taxon>
        <taxon>Sphinginae</taxon>
        <taxon>Sphingini</taxon>
        <taxon>Manduca</taxon>
    </lineage>
</organism>
<evidence type="ECO:0000256" key="2">
    <source>
        <dbReference type="ARBA" id="ARBA00005988"/>
    </source>
</evidence>
<dbReference type="Proteomes" id="UP000791440">
    <property type="component" value="Unassembled WGS sequence"/>
</dbReference>
<feature type="active site" description="Proton donor/acceptor" evidence="3">
    <location>
        <position position="140"/>
    </location>
</feature>
<reference evidence="5" key="2">
    <citation type="submission" date="2020-12" db="EMBL/GenBank/DDBJ databases">
        <authorList>
            <person name="Kanost M."/>
        </authorList>
    </citation>
    <scope>NUCLEOTIDE SEQUENCE</scope>
</reference>
<comment type="similarity">
    <text evidence="2 3">Belongs to the peptidase M14 family.</text>
</comment>
<comment type="cofactor">
    <cofactor evidence="1">
        <name>Zn(2+)</name>
        <dbReference type="ChEBI" id="CHEBI:29105"/>
    </cofactor>
</comment>
<dbReference type="GO" id="GO:0008270">
    <property type="term" value="F:zinc ion binding"/>
    <property type="evidence" value="ECO:0007669"/>
    <property type="project" value="InterPro"/>
</dbReference>
<dbReference type="SMART" id="SM00631">
    <property type="entry name" value="Zn_pept"/>
    <property type="match status" value="1"/>
</dbReference>
<comment type="caution">
    <text evidence="5">The sequence shown here is derived from an EMBL/GenBank/DDBJ whole genome shotgun (WGS) entry which is preliminary data.</text>
</comment>
<dbReference type="Pfam" id="PF00246">
    <property type="entry name" value="Peptidase_M14"/>
    <property type="match status" value="1"/>
</dbReference>
<dbReference type="GO" id="GO:0005615">
    <property type="term" value="C:extracellular space"/>
    <property type="evidence" value="ECO:0007669"/>
    <property type="project" value="TreeGrafter"/>
</dbReference>
<evidence type="ECO:0000313" key="6">
    <source>
        <dbReference type="Proteomes" id="UP000791440"/>
    </source>
</evidence>